<accession>A0A4Q8LB01</accession>
<dbReference type="EMBL" id="SHMC01000003">
    <property type="protein sequence ID" value="TAA25842.1"/>
    <property type="molecule type" value="Genomic_DNA"/>
</dbReference>
<dbReference type="OrthoDB" id="9012352at2"/>
<reference evidence="2 3" key="1">
    <citation type="submission" date="2019-02" db="EMBL/GenBank/DDBJ databases">
        <title>WGS of Pseudoxanthomonas species novum from clinical isolates.</title>
        <authorList>
            <person name="Bernier A.-M."/>
            <person name="Bernard K."/>
            <person name="Vachon A."/>
        </authorList>
    </citation>
    <scope>NUCLEOTIDE SEQUENCE [LARGE SCALE GENOMIC DNA]</scope>
    <source>
        <strain evidence="2 3">NML171200</strain>
    </source>
</reference>
<gene>
    <name evidence="2" type="ORF">EA660_10470</name>
</gene>
<evidence type="ECO:0008006" key="4">
    <source>
        <dbReference type="Google" id="ProtNLM"/>
    </source>
</evidence>
<proteinExistence type="predicted"/>
<keyword evidence="1" id="KW-0732">Signal</keyword>
<protein>
    <recommendedName>
        <fullName evidence="4">Lipoprotein</fullName>
    </recommendedName>
</protein>
<organism evidence="2 3">
    <name type="scientific">Pseudoxanthomonas winnipegensis</name>
    <dbReference type="NCBI Taxonomy" id="2480810"/>
    <lineage>
        <taxon>Bacteria</taxon>
        <taxon>Pseudomonadati</taxon>
        <taxon>Pseudomonadota</taxon>
        <taxon>Gammaproteobacteria</taxon>
        <taxon>Lysobacterales</taxon>
        <taxon>Lysobacteraceae</taxon>
        <taxon>Pseudoxanthomonas</taxon>
    </lineage>
</organism>
<evidence type="ECO:0000313" key="2">
    <source>
        <dbReference type="EMBL" id="TAA25842.1"/>
    </source>
</evidence>
<feature type="chain" id="PRO_5020510338" description="Lipoprotein" evidence="1">
    <location>
        <begin position="22"/>
        <end position="199"/>
    </location>
</feature>
<feature type="signal peptide" evidence="1">
    <location>
        <begin position="1"/>
        <end position="21"/>
    </location>
</feature>
<name>A0A4Q8LB01_9GAMM</name>
<sequence length="199" mass="21041">MRLAHSIIPLLAACATLPACSQASMSAPSKEEPAVTTATPSAPAASTQDAAQVLQRVLALIEGSHALSDLTPARVGQAMGVDLERARDGSAQYGVGAALDAPWSYTIELDATSQDAAKFAFNFTPSAADASMTPICQMDYDAFASRLEALGFTRTPYNAEHGRLVKEWFDRPGLRVSVYPQGESDGAAEHRCVRTVTIP</sequence>
<evidence type="ECO:0000313" key="3">
    <source>
        <dbReference type="Proteomes" id="UP000292627"/>
    </source>
</evidence>
<dbReference type="RefSeq" id="WP_130551459.1">
    <property type="nucleotide sequence ID" value="NZ_SHMC01000003.1"/>
</dbReference>
<evidence type="ECO:0000256" key="1">
    <source>
        <dbReference type="SAM" id="SignalP"/>
    </source>
</evidence>
<dbReference type="AlphaFoldDB" id="A0A4Q8LB01"/>
<comment type="caution">
    <text evidence="2">The sequence shown here is derived from an EMBL/GenBank/DDBJ whole genome shotgun (WGS) entry which is preliminary data.</text>
</comment>
<dbReference type="Proteomes" id="UP000292627">
    <property type="component" value="Unassembled WGS sequence"/>
</dbReference>